<gene>
    <name evidence="2" type="ORF">SCHPADRAFT_263125</name>
</gene>
<dbReference type="InParanoid" id="A0A0H2S153"/>
<dbReference type="AlphaFoldDB" id="A0A0H2S153"/>
<proteinExistence type="predicted"/>
<accession>A0A0H2S153</accession>
<keyword evidence="3" id="KW-1185">Reference proteome</keyword>
<reference evidence="2 3" key="1">
    <citation type="submission" date="2015-04" db="EMBL/GenBank/DDBJ databases">
        <title>Complete genome sequence of Schizopora paradoxa KUC8140, a cosmopolitan wood degrader in East Asia.</title>
        <authorList>
            <consortium name="DOE Joint Genome Institute"/>
            <person name="Min B."/>
            <person name="Park H."/>
            <person name="Jang Y."/>
            <person name="Kim J.-J."/>
            <person name="Kim K.H."/>
            <person name="Pangilinan J."/>
            <person name="Lipzen A."/>
            <person name="Riley R."/>
            <person name="Grigoriev I.V."/>
            <person name="Spatafora J.W."/>
            <person name="Choi I.-G."/>
        </authorList>
    </citation>
    <scope>NUCLEOTIDE SEQUENCE [LARGE SCALE GENOMIC DNA]</scope>
    <source>
        <strain evidence="2 3">KUC8140</strain>
    </source>
</reference>
<protein>
    <submittedName>
        <fullName evidence="2">Uncharacterized protein</fullName>
    </submittedName>
</protein>
<feature type="compositionally biased region" description="Acidic residues" evidence="1">
    <location>
        <begin position="75"/>
        <end position="88"/>
    </location>
</feature>
<evidence type="ECO:0000313" key="3">
    <source>
        <dbReference type="Proteomes" id="UP000053477"/>
    </source>
</evidence>
<evidence type="ECO:0000313" key="2">
    <source>
        <dbReference type="EMBL" id="KLO15473.1"/>
    </source>
</evidence>
<feature type="compositionally biased region" description="Basic residues" evidence="1">
    <location>
        <begin position="25"/>
        <end position="35"/>
    </location>
</feature>
<feature type="region of interest" description="Disordered" evidence="1">
    <location>
        <begin position="207"/>
        <end position="238"/>
    </location>
</feature>
<evidence type="ECO:0000256" key="1">
    <source>
        <dbReference type="SAM" id="MobiDB-lite"/>
    </source>
</evidence>
<feature type="region of interest" description="Disordered" evidence="1">
    <location>
        <begin position="1"/>
        <end position="193"/>
    </location>
</feature>
<organism evidence="2 3">
    <name type="scientific">Schizopora paradoxa</name>
    <dbReference type="NCBI Taxonomy" id="27342"/>
    <lineage>
        <taxon>Eukaryota</taxon>
        <taxon>Fungi</taxon>
        <taxon>Dikarya</taxon>
        <taxon>Basidiomycota</taxon>
        <taxon>Agaricomycotina</taxon>
        <taxon>Agaricomycetes</taxon>
        <taxon>Hymenochaetales</taxon>
        <taxon>Schizoporaceae</taxon>
        <taxon>Schizopora</taxon>
    </lineage>
</organism>
<feature type="compositionally biased region" description="Polar residues" evidence="1">
    <location>
        <begin position="151"/>
        <end position="172"/>
    </location>
</feature>
<sequence>METPPANQDVGLNEPAAGEDFTSVRRGRRQRNPSKRKQEADGTLDGDEETTAPRRKKAKPLVSTSNSFAPIAADQNEEGEDGEEEDEAYSTGSGSDSDESGSDPDIQIVENDEIADLLPRKTVPERNGKAAPRRSQSDSVKEKRRRKKHAGNTTAEPLTPSTTAQPNATTHTAHQKRRQQCRYRFSESKGKAEACSADLSFLRKVSAEQGRKRGRRRGCALALSPRKSPYFNGDKKDE</sequence>
<name>A0A0H2S153_9AGAM</name>
<dbReference type="EMBL" id="KQ085929">
    <property type="protein sequence ID" value="KLO15473.1"/>
    <property type="molecule type" value="Genomic_DNA"/>
</dbReference>
<dbReference type="Proteomes" id="UP000053477">
    <property type="component" value="Unassembled WGS sequence"/>
</dbReference>
<feature type="compositionally biased region" description="Basic and acidic residues" evidence="1">
    <location>
        <begin position="118"/>
        <end position="128"/>
    </location>
</feature>